<evidence type="ECO:0000256" key="5">
    <source>
        <dbReference type="ARBA" id="ARBA00022741"/>
    </source>
</evidence>
<dbReference type="STRING" id="1423734.FC83_GL000948"/>
<evidence type="ECO:0000256" key="4">
    <source>
        <dbReference type="ARBA" id="ARBA00022475"/>
    </source>
</evidence>
<keyword evidence="7" id="KW-1278">Translocase</keyword>
<protein>
    <submittedName>
        <fullName evidence="10">ABC-type cobalt transport system, ATPase component</fullName>
    </submittedName>
</protein>
<dbReference type="PANTHER" id="PTHR43553">
    <property type="entry name" value="HEAVY METAL TRANSPORTER"/>
    <property type="match status" value="1"/>
</dbReference>
<keyword evidence="8" id="KW-0472">Membrane</keyword>
<dbReference type="Gene3D" id="3.40.50.300">
    <property type="entry name" value="P-loop containing nucleotide triphosphate hydrolases"/>
    <property type="match status" value="2"/>
</dbReference>
<dbReference type="SUPFAM" id="SSF52540">
    <property type="entry name" value="P-loop containing nucleoside triphosphate hydrolases"/>
    <property type="match status" value="2"/>
</dbReference>
<evidence type="ECO:0000259" key="9">
    <source>
        <dbReference type="PROSITE" id="PS50893"/>
    </source>
</evidence>
<dbReference type="eggNOG" id="COG1122">
    <property type="taxonomic scope" value="Bacteria"/>
</dbReference>
<dbReference type="InterPro" id="IPR017871">
    <property type="entry name" value="ABC_transporter-like_CS"/>
</dbReference>
<keyword evidence="6" id="KW-0067">ATP-binding</keyword>
<evidence type="ECO:0000256" key="8">
    <source>
        <dbReference type="ARBA" id="ARBA00023136"/>
    </source>
</evidence>
<evidence type="ECO:0000256" key="1">
    <source>
        <dbReference type="ARBA" id="ARBA00004202"/>
    </source>
</evidence>
<dbReference type="PROSITE" id="PS00211">
    <property type="entry name" value="ABC_TRANSPORTER_1"/>
    <property type="match status" value="2"/>
</dbReference>
<dbReference type="InterPro" id="IPR050095">
    <property type="entry name" value="ECF_ABC_transporter_ATP-bd"/>
</dbReference>
<proteinExistence type="inferred from homology"/>
<keyword evidence="4" id="KW-1003">Cell membrane</keyword>
<name>A0A0R1XZJ6_9LACO</name>
<dbReference type="GO" id="GO:0043190">
    <property type="term" value="C:ATP-binding cassette (ABC) transporter complex"/>
    <property type="evidence" value="ECO:0007669"/>
    <property type="project" value="TreeGrafter"/>
</dbReference>
<comment type="similarity">
    <text evidence="2">Belongs to the ABC transporter superfamily.</text>
</comment>
<dbReference type="RefSeq" id="WP_236700806.1">
    <property type="nucleotide sequence ID" value="NZ_AZGA01000014.1"/>
</dbReference>
<evidence type="ECO:0000256" key="6">
    <source>
        <dbReference type="ARBA" id="ARBA00022840"/>
    </source>
</evidence>
<gene>
    <name evidence="10" type="ORF">FC83_GL000948</name>
</gene>
<dbReference type="InterPro" id="IPR027417">
    <property type="entry name" value="P-loop_NTPase"/>
</dbReference>
<dbReference type="Pfam" id="PF00005">
    <property type="entry name" value="ABC_tran"/>
    <property type="match status" value="2"/>
</dbReference>
<dbReference type="EMBL" id="AZGA01000014">
    <property type="protein sequence ID" value="KRM35550.1"/>
    <property type="molecule type" value="Genomic_DNA"/>
</dbReference>
<dbReference type="GO" id="GO:0016887">
    <property type="term" value="F:ATP hydrolysis activity"/>
    <property type="evidence" value="ECO:0007669"/>
    <property type="project" value="InterPro"/>
</dbReference>
<evidence type="ECO:0000256" key="7">
    <source>
        <dbReference type="ARBA" id="ARBA00022967"/>
    </source>
</evidence>
<keyword evidence="3" id="KW-0813">Transport</keyword>
<evidence type="ECO:0000256" key="3">
    <source>
        <dbReference type="ARBA" id="ARBA00022448"/>
    </source>
</evidence>
<evidence type="ECO:0000313" key="11">
    <source>
        <dbReference type="Proteomes" id="UP000051236"/>
    </source>
</evidence>
<feature type="domain" description="ABC transporter" evidence="9">
    <location>
        <begin position="257"/>
        <end position="478"/>
    </location>
</feature>
<dbReference type="PANTHER" id="PTHR43553:SF27">
    <property type="entry name" value="ENERGY-COUPLING FACTOR TRANSPORTER ATP-BINDING PROTEIN ECFA2"/>
    <property type="match status" value="1"/>
</dbReference>
<dbReference type="InterPro" id="IPR003593">
    <property type="entry name" value="AAA+_ATPase"/>
</dbReference>
<organism evidence="10 11">
    <name type="scientific">Agrilactobacillus composti DSM 18527 = JCM 14202</name>
    <dbReference type="NCBI Taxonomy" id="1423734"/>
    <lineage>
        <taxon>Bacteria</taxon>
        <taxon>Bacillati</taxon>
        <taxon>Bacillota</taxon>
        <taxon>Bacilli</taxon>
        <taxon>Lactobacillales</taxon>
        <taxon>Lactobacillaceae</taxon>
        <taxon>Agrilactobacillus</taxon>
    </lineage>
</organism>
<dbReference type="GO" id="GO:0042626">
    <property type="term" value="F:ATPase-coupled transmembrane transporter activity"/>
    <property type="evidence" value="ECO:0007669"/>
    <property type="project" value="TreeGrafter"/>
</dbReference>
<dbReference type="Proteomes" id="UP000051236">
    <property type="component" value="Unassembled WGS sequence"/>
</dbReference>
<evidence type="ECO:0000256" key="2">
    <source>
        <dbReference type="ARBA" id="ARBA00005417"/>
    </source>
</evidence>
<reference evidence="10 11" key="1">
    <citation type="journal article" date="2015" name="Genome Announc.">
        <title>Expanding the biotechnology potential of lactobacilli through comparative genomics of 213 strains and associated genera.</title>
        <authorList>
            <person name="Sun Z."/>
            <person name="Harris H.M."/>
            <person name="McCann A."/>
            <person name="Guo C."/>
            <person name="Argimon S."/>
            <person name="Zhang W."/>
            <person name="Yang X."/>
            <person name="Jeffery I.B."/>
            <person name="Cooney J.C."/>
            <person name="Kagawa T.F."/>
            <person name="Liu W."/>
            <person name="Song Y."/>
            <person name="Salvetti E."/>
            <person name="Wrobel A."/>
            <person name="Rasinkangas P."/>
            <person name="Parkhill J."/>
            <person name="Rea M.C."/>
            <person name="O'Sullivan O."/>
            <person name="Ritari J."/>
            <person name="Douillard F.P."/>
            <person name="Paul Ross R."/>
            <person name="Yang R."/>
            <person name="Briner A.E."/>
            <person name="Felis G.E."/>
            <person name="de Vos W.M."/>
            <person name="Barrangou R."/>
            <person name="Klaenhammer T.R."/>
            <person name="Caufield P.W."/>
            <person name="Cui Y."/>
            <person name="Zhang H."/>
            <person name="O'Toole P.W."/>
        </authorList>
    </citation>
    <scope>NUCLEOTIDE SEQUENCE [LARGE SCALE GENOMIC DNA]</scope>
    <source>
        <strain evidence="10 11">DSM 18527</strain>
    </source>
</reference>
<evidence type="ECO:0000313" key="10">
    <source>
        <dbReference type="EMBL" id="KRM35550.1"/>
    </source>
</evidence>
<dbReference type="InterPro" id="IPR003439">
    <property type="entry name" value="ABC_transporter-like_ATP-bd"/>
</dbReference>
<dbReference type="CDD" id="cd03225">
    <property type="entry name" value="ABC_cobalt_CbiO_domain1"/>
    <property type="match status" value="2"/>
</dbReference>
<feature type="domain" description="ABC transporter" evidence="9">
    <location>
        <begin position="6"/>
        <end position="246"/>
    </location>
</feature>
<comment type="caution">
    <text evidence="10">The sequence shown here is derived from an EMBL/GenBank/DDBJ whole genome shotgun (WGS) entry which is preliminary data.</text>
</comment>
<keyword evidence="11" id="KW-1185">Reference proteome</keyword>
<dbReference type="PROSITE" id="PS50893">
    <property type="entry name" value="ABC_TRANSPORTER_2"/>
    <property type="match status" value="2"/>
</dbReference>
<keyword evidence="5" id="KW-0547">Nucleotide-binding</keyword>
<dbReference type="InterPro" id="IPR015856">
    <property type="entry name" value="ABC_transpr_CbiO/EcfA_su"/>
</dbReference>
<comment type="subcellular location">
    <subcellularLocation>
        <location evidence="1">Cell membrane</location>
        <topology evidence="1">Peripheral membrane protein</topology>
    </subcellularLocation>
</comment>
<dbReference type="SMART" id="SM00382">
    <property type="entry name" value="AAA"/>
    <property type="match status" value="2"/>
</dbReference>
<dbReference type="GO" id="GO:0005524">
    <property type="term" value="F:ATP binding"/>
    <property type="evidence" value="ECO:0007669"/>
    <property type="project" value="UniProtKB-KW"/>
</dbReference>
<dbReference type="AlphaFoldDB" id="A0A0R1XZJ6"/>
<accession>A0A0R1XZJ6</accession>
<dbReference type="PATRIC" id="fig|1423734.3.peg.962"/>
<sequence length="479" mass="53491">MMSKELSAKNLTFSYEADSPKILDNVNLIIQANTFNILYGPSGSGKSTLMKVLYGLYPEFAGTIQSGQVLIDAQDLADLKPGAIVKKIAFLFQNPLNQFAMTTVDLEFKFTLENLALPKADMAQRIKTALAQLHITDLRYRKIDTLSGGELQRVALAITLAMDSQFIILDEPFASVDLTSRQQLLALLKDLQVNHGKTILLADHDLSGYADLVDHLYQFDQGKVQEIADFSVVFAKFQHFDQQRRFPLPISADDCVLNFKDLSYGTGESPLVQNANLPLLQGKMVLLTGANGSGKSTLFKTLTRLHPFSGTIYYQQEEIRKIRPKQYAQKVALIFQNAQMQYLRLTLQEELDLSLAHAHHPEIWTPAVISDQLQALHLKGLEDHIVYQLSGGQQKKLQILEMLIVGTPVLLLDEPLAGLDMASIQVVLPMIATMAAKQQQTIIMISHQLTGVLNFFDYHLALADKTLSYQEVLAYQSIN</sequence>